<reference evidence="3 4" key="1">
    <citation type="submission" date="2019-07" db="EMBL/GenBank/DDBJ databases">
        <title>Whole genome shotgun sequence of Actinotalea fermentans NBRC 105374.</title>
        <authorList>
            <person name="Hosoyama A."/>
            <person name="Uohara A."/>
            <person name="Ohji S."/>
            <person name="Ichikawa N."/>
        </authorList>
    </citation>
    <scope>NUCLEOTIDE SEQUENCE [LARGE SCALE GENOMIC DNA]</scope>
    <source>
        <strain evidence="3 4">NBRC 105374</strain>
    </source>
</reference>
<feature type="transmembrane region" description="Helical" evidence="1">
    <location>
        <begin position="41"/>
        <end position="59"/>
    </location>
</feature>
<dbReference type="InterPro" id="IPR019251">
    <property type="entry name" value="DUF2231_TM"/>
</dbReference>
<keyword evidence="1" id="KW-1133">Transmembrane helix</keyword>
<keyword evidence="4" id="KW-1185">Reference proteome</keyword>
<feature type="transmembrane region" description="Helical" evidence="1">
    <location>
        <begin position="87"/>
        <end position="106"/>
    </location>
</feature>
<protein>
    <recommendedName>
        <fullName evidence="2">DUF2231 domain-containing protein</fullName>
    </recommendedName>
</protein>
<evidence type="ECO:0000313" key="3">
    <source>
        <dbReference type="EMBL" id="GEN78593.1"/>
    </source>
</evidence>
<feature type="domain" description="DUF2231" evidence="2">
    <location>
        <begin position="8"/>
        <end position="171"/>
    </location>
</feature>
<dbReference type="Proteomes" id="UP000321484">
    <property type="component" value="Unassembled WGS sequence"/>
</dbReference>
<dbReference type="Pfam" id="PF09990">
    <property type="entry name" value="DUF2231"/>
    <property type="match status" value="1"/>
</dbReference>
<name>A0A511YTS2_9CELL</name>
<keyword evidence="1" id="KW-0812">Transmembrane</keyword>
<feature type="transmembrane region" description="Helical" evidence="1">
    <location>
        <begin position="12"/>
        <end position="34"/>
    </location>
</feature>
<dbReference type="EMBL" id="BJYK01000001">
    <property type="protein sequence ID" value="GEN78593.1"/>
    <property type="molecule type" value="Genomic_DNA"/>
</dbReference>
<dbReference type="RefSeq" id="WP_034243429.1">
    <property type="nucleotide sequence ID" value="NZ_BJYK01000001.1"/>
</dbReference>
<evidence type="ECO:0000256" key="1">
    <source>
        <dbReference type="SAM" id="Phobius"/>
    </source>
</evidence>
<organism evidence="3 4">
    <name type="scientific">Actinotalea fermentans</name>
    <dbReference type="NCBI Taxonomy" id="43671"/>
    <lineage>
        <taxon>Bacteria</taxon>
        <taxon>Bacillati</taxon>
        <taxon>Actinomycetota</taxon>
        <taxon>Actinomycetes</taxon>
        <taxon>Micrococcales</taxon>
        <taxon>Cellulomonadaceae</taxon>
        <taxon>Actinotalea</taxon>
    </lineage>
</organism>
<keyword evidence="1" id="KW-0472">Membrane</keyword>
<accession>A0A511YTS2</accession>
<evidence type="ECO:0000313" key="4">
    <source>
        <dbReference type="Proteomes" id="UP000321484"/>
    </source>
</evidence>
<dbReference type="OrthoDB" id="4864772at2"/>
<evidence type="ECO:0000259" key="2">
    <source>
        <dbReference type="Pfam" id="PF09990"/>
    </source>
</evidence>
<sequence>MFDTFADLPLHAIVVHATVVAVPVTAVVVLLAALWPRFRRWAGVLPAVLGLLALALTPLSTQSGEALEGRVGENSAVERHASLGEGLLPWTIALAAVGLVLAWVWWRERAARAAAGPEAGAPRLAGVPGGRLVALTVAAAALVTSVGAGIQVVEVGHTGAQAVWQDTIANTQPGQADDDD</sequence>
<proteinExistence type="predicted"/>
<dbReference type="AlphaFoldDB" id="A0A511YTS2"/>
<comment type="caution">
    <text evidence="3">The sequence shown here is derived from an EMBL/GenBank/DDBJ whole genome shotgun (WGS) entry which is preliminary data.</text>
</comment>
<gene>
    <name evidence="3" type="ORF">AFE02nite_03270</name>
</gene>